<evidence type="ECO:0000313" key="7">
    <source>
        <dbReference type="Proteomes" id="UP001501425"/>
    </source>
</evidence>
<dbReference type="InterPro" id="IPR055563">
    <property type="entry name" value="CdpA_N"/>
</dbReference>
<dbReference type="RefSeq" id="WP_343776054.1">
    <property type="nucleotide sequence ID" value="NZ_BAAADQ010000001.1"/>
</dbReference>
<evidence type="ECO:0000259" key="3">
    <source>
        <dbReference type="Pfam" id="PF07411"/>
    </source>
</evidence>
<dbReference type="Pfam" id="PF23600">
    <property type="entry name" value="CdpA_N"/>
    <property type="match status" value="1"/>
</dbReference>
<feature type="compositionally biased region" description="Basic and acidic residues" evidence="1">
    <location>
        <begin position="477"/>
        <end position="487"/>
    </location>
</feature>
<dbReference type="Pfam" id="PF07411">
    <property type="entry name" value="DUF1508"/>
    <property type="match status" value="5"/>
</dbReference>
<dbReference type="InterPro" id="IPR036913">
    <property type="entry name" value="YegP-like_sf"/>
</dbReference>
<reference evidence="6 8" key="3">
    <citation type="submission" date="2024-06" db="EMBL/GenBank/DDBJ databases">
        <title>Halorubrum miltondacostae sp. nov., a potential PHA producer isolated from an inland solar saltern in Rio Maior, Portugal.</title>
        <authorList>
            <person name="Albuquerque L."/>
            <person name="Viver T."/>
            <person name="Barroso C."/>
            <person name="Claudino R."/>
            <person name="Galvan M."/>
            <person name="Simoes G."/>
            <person name="Lobo Da Cunha A."/>
            <person name="Egas C."/>
        </authorList>
    </citation>
    <scope>NUCLEOTIDE SEQUENCE [LARGE SCALE GENOMIC DNA]</scope>
    <source>
        <strain evidence="6 8">DSM 18646</strain>
    </source>
</reference>
<feature type="compositionally biased region" description="Basic and acidic residues" evidence="1">
    <location>
        <begin position="171"/>
        <end position="182"/>
    </location>
</feature>
<dbReference type="Proteomes" id="UP001501425">
    <property type="component" value="Unassembled WGS sequence"/>
</dbReference>
<protein>
    <submittedName>
        <fullName evidence="6">HVO_2922 family protein</fullName>
    </submittedName>
</protein>
<name>A0AAV3SNQ6_9EURY</name>
<feature type="domain" description="DUF1508" evidence="3">
    <location>
        <begin position="554"/>
        <end position="602"/>
    </location>
</feature>
<organism evidence="5 7">
    <name type="scientific">Halorubrum ejinorense</name>
    <dbReference type="NCBI Taxonomy" id="425309"/>
    <lineage>
        <taxon>Archaea</taxon>
        <taxon>Methanobacteriati</taxon>
        <taxon>Methanobacteriota</taxon>
        <taxon>Stenosarchaea group</taxon>
        <taxon>Halobacteria</taxon>
        <taxon>Halobacteriales</taxon>
        <taxon>Haloferacaceae</taxon>
        <taxon>Halorubrum</taxon>
    </lineage>
</organism>
<evidence type="ECO:0000313" key="5">
    <source>
        <dbReference type="EMBL" id="GAA0531882.1"/>
    </source>
</evidence>
<dbReference type="Proteomes" id="UP001567571">
    <property type="component" value="Unassembled WGS sequence"/>
</dbReference>
<accession>A0AAV3SNQ6</accession>
<feature type="compositionally biased region" description="Low complexity" evidence="1">
    <location>
        <begin position="157"/>
        <end position="166"/>
    </location>
</feature>
<feature type="compositionally biased region" description="Polar residues" evidence="1">
    <location>
        <begin position="451"/>
        <end position="462"/>
    </location>
</feature>
<evidence type="ECO:0000259" key="4">
    <source>
        <dbReference type="Pfam" id="PF23600"/>
    </source>
</evidence>
<dbReference type="Gene3D" id="1.10.287.1490">
    <property type="match status" value="1"/>
</dbReference>
<evidence type="ECO:0000313" key="8">
    <source>
        <dbReference type="Proteomes" id="UP001567571"/>
    </source>
</evidence>
<comment type="caution">
    <text evidence="5">The sequence shown here is derived from an EMBL/GenBank/DDBJ whole genome shotgun (WGS) entry which is preliminary data.</text>
</comment>
<keyword evidence="8" id="KW-1185">Reference proteome</keyword>
<dbReference type="Gene3D" id="2.30.29.80">
    <property type="match status" value="2"/>
</dbReference>
<keyword evidence="2" id="KW-1133">Transmembrane helix</keyword>
<dbReference type="SUPFAM" id="SSF160113">
    <property type="entry name" value="YegP-like"/>
    <property type="match status" value="5"/>
</dbReference>
<sequence length="603" mass="65024">MATDDETDRGGGLYERRIGTPKTNDEVNGYWLFGFGVLLGLAGVAVFFLTEAATTTRGIGYALAALAPPFLMLGAVIRFPLRRTGTYLGYLGTAVSVLGVVWFVNIFPGGWSTVSGEPTVIGLYGVGLFLIGVAGTVVPLLSDPVYEDYERMQDEAAAATAATAETSGELDATREELDATREELDATREELDATHDELDATREELDATRDELTEAHEELTGTNEELDAARDELDETREELTATHEELETARAEIDTVRSSKARFELFEDAGGKPRWRLRHRNGNVVATSGQGYSSRGKAQQGLHSVRRNALGAGLLRIETPVEEAAAVADDDGPEPEDAEEPDVAIPDEDAAPESRATFELFADGADEWRFRLRHDNGNVVGDSGEGYASKSNAKRALAKLRDHVAGADYLRIDPAAFEVFRDAAGEYRWRLVHENGNVLADSGEGYASRSKAQQGLDSVRSNAGGAGLEFPDDEGAEGREGDGESKATFEAYDDRAGKWRWRLVHDNGNIIADSGGGYASKSNATDAVERVGEYAPDASALAAGSAAFEIYEDAGEEWRWRLRHRNGNLLADSGEGYASRSNAVEAVTRVKANAPGAETVEQ</sequence>
<dbReference type="InterPro" id="IPR010879">
    <property type="entry name" value="DUF1508"/>
</dbReference>
<feature type="transmembrane region" description="Helical" evidence="2">
    <location>
        <begin position="119"/>
        <end position="141"/>
    </location>
</feature>
<feature type="transmembrane region" description="Helical" evidence="2">
    <location>
        <begin position="30"/>
        <end position="49"/>
    </location>
</feature>
<dbReference type="AlphaFoldDB" id="A0AAV3SNQ6"/>
<dbReference type="EMBL" id="BAAADQ010000001">
    <property type="protein sequence ID" value="GAA0531882.1"/>
    <property type="molecule type" value="Genomic_DNA"/>
</dbReference>
<feature type="domain" description="Cell division protein A N-terminal" evidence="4">
    <location>
        <begin position="13"/>
        <end position="138"/>
    </location>
</feature>
<feature type="domain" description="DUF1508" evidence="3">
    <location>
        <begin position="423"/>
        <end position="468"/>
    </location>
</feature>
<proteinExistence type="predicted"/>
<dbReference type="SUPFAM" id="SSF57997">
    <property type="entry name" value="Tropomyosin"/>
    <property type="match status" value="1"/>
</dbReference>
<dbReference type="EMBL" id="JBEDNW010000001">
    <property type="protein sequence ID" value="MEZ3165962.1"/>
    <property type="molecule type" value="Genomic_DNA"/>
</dbReference>
<dbReference type="NCBIfam" id="NF041908">
    <property type="entry name" value="HVO_2922"/>
    <property type="match status" value="1"/>
</dbReference>
<feature type="region of interest" description="Disordered" evidence="1">
    <location>
        <begin position="157"/>
        <end position="182"/>
    </location>
</feature>
<feature type="domain" description="DUF1508" evidence="3">
    <location>
        <begin position="269"/>
        <end position="314"/>
    </location>
</feature>
<dbReference type="Gene3D" id="3.30.160.160">
    <property type="entry name" value="YegP-like"/>
    <property type="match status" value="1"/>
</dbReference>
<evidence type="ECO:0000256" key="2">
    <source>
        <dbReference type="SAM" id="Phobius"/>
    </source>
</evidence>
<feature type="region of interest" description="Disordered" evidence="1">
    <location>
        <begin position="450"/>
        <end position="487"/>
    </location>
</feature>
<keyword evidence="2" id="KW-0472">Membrane</keyword>
<feature type="transmembrane region" description="Helical" evidence="2">
    <location>
        <begin position="61"/>
        <end position="81"/>
    </location>
</feature>
<reference evidence="5" key="1">
    <citation type="journal article" date="2014" name="Int. J. Syst. Evol. Microbiol.">
        <title>Complete genome sequence of Corynebacterium casei LMG S-19264T (=DSM 44701T), isolated from a smear-ripened cheese.</title>
        <authorList>
            <consortium name="US DOE Joint Genome Institute (JGI-PGF)"/>
            <person name="Walter F."/>
            <person name="Albersmeier A."/>
            <person name="Kalinowski J."/>
            <person name="Ruckert C."/>
        </authorList>
    </citation>
    <scope>NUCLEOTIDE SEQUENCE</scope>
    <source>
        <strain evidence="5">JCM 14265</strain>
    </source>
</reference>
<reference evidence="5" key="2">
    <citation type="submission" date="2023-12" db="EMBL/GenBank/DDBJ databases">
        <authorList>
            <person name="Sun Q."/>
            <person name="Inoue M."/>
        </authorList>
    </citation>
    <scope>NUCLEOTIDE SEQUENCE</scope>
    <source>
        <strain evidence="5">JCM 14265</strain>
    </source>
</reference>
<evidence type="ECO:0000313" key="6">
    <source>
        <dbReference type="EMBL" id="MEZ3165962.1"/>
    </source>
</evidence>
<feature type="domain" description="DUF1508" evidence="3">
    <location>
        <begin position="366"/>
        <end position="409"/>
    </location>
</feature>
<evidence type="ECO:0000256" key="1">
    <source>
        <dbReference type="SAM" id="MobiDB-lite"/>
    </source>
</evidence>
<gene>
    <name evidence="6" type="ORF">ABNG02_01315</name>
    <name evidence="5" type="ORF">GCM10008994_03230</name>
</gene>
<dbReference type="PANTHER" id="PTHR40606:SF1">
    <property type="entry name" value="UPF0339 PROTEIN YEGP"/>
    <property type="match status" value="1"/>
</dbReference>
<keyword evidence="2" id="KW-0812">Transmembrane</keyword>
<dbReference type="PANTHER" id="PTHR40606">
    <property type="match status" value="1"/>
</dbReference>
<dbReference type="InterPro" id="IPR051141">
    <property type="entry name" value="UPF0339_domain"/>
</dbReference>
<feature type="transmembrane region" description="Helical" evidence="2">
    <location>
        <begin position="87"/>
        <end position="107"/>
    </location>
</feature>
<feature type="domain" description="DUF1508" evidence="3">
    <location>
        <begin position="495"/>
        <end position="540"/>
    </location>
</feature>